<evidence type="ECO:0000313" key="5">
    <source>
        <dbReference type="EMBL" id="MBD2150363.1"/>
    </source>
</evidence>
<comment type="caution">
    <text evidence="5">The sequence shown here is derived from an EMBL/GenBank/DDBJ whole genome shotgun (WGS) entry which is preliminary data.</text>
</comment>
<protein>
    <submittedName>
        <fullName evidence="5">Methyltransferase domain-containing protein</fullName>
    </submittedName>
</protein>
<reference evidence="5" key="1">
    <citation type="journal article" date="2015" name="ISME J.">
        <title>Draft Genome Sequence of Streptomyces incarnatus NRRL8089, which Produces the Nucleoside Antibiotic Sinefungin.</title>
        <authorList>
            <person name="Oshima K."/>
            <person name="Hattori M."/>
            <person name="Shimizu H."/>
            <person name="Fukuda K."/>
            <person name="Nemoto M."/>
            <person name="Inagaki K."/>
            <person name="Tamura T."/>
        </authorList>
    </citation>
    <scope>NUCLEOTIDE SEQUENCE</scope>
    <source>
        <strain evidence="5">FACHB-1277</strain>
    </source>
</reference>
<dbReference type="Gene3D" id="3.40.50.150">
    <property type="entry name" value="Vaccinia Virus protein VP39"/>
    <property type="match status" value="1"/>
</dbReference>
<dbReference type="SUPFAM" id="SSF53335">
    <property type="entry name" value="S-adenosyl-L-methionine-dependent methyltransferases"/>
    <property type="match status" value="1"/>
</dbReference>
<dbReference type="AlphaFoldDB" id="A0A926Z662"/>
<organism evidence="5 6">
    <name type="scientific">Pseudanabaena cinerea FACHB-1277</name>
    <dbReference type="NCBI Taxonomy" id="2949581"/>
    <lineage>
        <taxon>Bacteria</taxon>
        <taxon>Bacillati</taxon>
        <taxon>Cyanobacteriota</taxon>
        <taxon>Cyanophyceae</taxon>
        <taxon>Pseudanabaenales</taxon>
        <taxon>Pseudanabaenaceae</taxon>
        <taxon>Pseudanabaena</taxon>
        <taxon>Pseudanabaena cinerea</taxon>
    </lineage>
</organism>
<keyword evidence="2" id="KW-0808">Transferase</keyword>
<accession>A0A926Z662</accession>
<evidence type="ECO:0000256" key="1">
    <source>
        <dbReference type="ARBA" id="ARBA00022603"/>
    </source>
</evidence>
<dbReference type="EMBL" id="JACJPY010000024">
    <property type="protein sequence ID" value="MBD2150363.1"/>
    <property type="molecule type" value="Genomic_DNA"/>
</dbReference>
<dbReference type="InterPro" id="IPR029063">
    <property type="entry name" value="SAM-dependent_MTases_sf"/>
</dbReference>
<dbReference type="GO" id="GO:0008168">
    <property type="term" value="F:methyltransferase activity"/>
    <property type="evidence" value="ECO:0007669"/>
    <property type="project" value="UniProtKB-KW"/>
</dbReference>
<dbReference type="CDD" id="cd02440">
    <property type="entry name" value="AdoMet_MTases"/>
    <property type="match status" value="1"/>
</dbReference>
<proteinExistence type="predicted"/>
<dbReference type="Proteomes" id="UP000631421">
    <property type="component" value="Unassembled WGS sequence"/>
</dbReference>
<dbReference type="InterPro" id="IPR041698">
    <property type="entry name" value="Methyltransf_25"/>
</dbReference>
<sequence length="244" mass="27389">MPSFQIRTDQDELMDDFSIQDHRLTEALEQLRPVNQFLGGYATTMAAIAPFLKSHANQTIRILDIGTGIGDFPEYIVRWAAAQSPPIDVEITAIDANPVTVAYAQSTLQKRLAPELLTKIKLEVVDALALPYADHQFDLAIAAMFLHHFAHDNAVQIVRSMQRVASQGILINDLHRHPLAYYGIYALTRILPAVQMVRHDAPLSVLRGFTHSDLAKIATDAALSEFSLNWRYAFRWLLSTISRN</sequence>
<evidence type="ECO:0000313" key="6">
    <source>
        <dbReference type="Proteomes" id="UP000631421"/>
    </source>
</evidence>
<dbReference type="Pfam" id="PF13649">
    <property type="entry name" value="Methyltransf_25"/>
    <property type="match status" value="1"/>
</dbReference>
<dbReference type="GO" id="GO:0032259">
    <property type="term" value="P:methylation"/>
    <property type="evidence" value="ECO:0007669"/>
    <property type="project" value="UniProtKB-KW"/>
</dbReference>
<feature type="domain" description="Methyltransferase" evidence="4">
    <location>
        <begin position="62"/>
        <end position="167"/>
    </location>
</feature>
<dbReference type="PANTHER" id="PTHR43464:SF19">
    <property type="entry name" value="UBIQUINONE BIOSYNTHESIS O-METHYLTRANSFERASE, MITOCHONDRIAL"/>
    <property type="match status" value="1"/>
</dbReference>
<gene>
    <name evidence="5" type="ORF">H6F44_09565</name>
</gene>
<evidence type="ECO:0000256" key="2">
    <source>
        <dbReference type="ARBA" id="ARBA00022679"/>
    </source>
</evidence>
<evidence type="ECO:0000259" key="4">
    <source>
        <dbReference type="Pfam" id="PF13649"/>
    </source>
</evidence>
<keyword evidence="3" id="KW-0949">S-adenosyl-L-methionine</keyword>
<keyword evidence="1 5" id="KW-0489">Methyltransferase</keyword>
<dbReference type="PANTHER" id="PTHR43464">
    <property type="entry name" value="METHYLTRANSFERASE"/>
    <property type="match status" value="1"/>
</dbReference>
<reference evidence="5" key="2">
    <citation type="submission" date="2020-08" db="EMBL/GenBank/DDBJ databases">
        <authorList>
            <person name="Chen M."/>
            <person name="Teng W."/>
            <person name="Zhao L."/>
            <person name="Hu C."/>
            <person name="Zhou Y."/>
            <person name="Han B."/>
            <person name="Song L."/>
            <person name="Shu W."/>
        </authorList>
    </citation>
    <scope>NUCLEOTIDE SEQUENCE</scope>
    <source>
        <strain evidence="5">FACHB-1277</strain>
    </source>
</reference>
<keyword evidence="6" id="KW-1185">Reference proteome</keyword>
<name>A0A926Z662_9CYAN</name>
<dbReference type="RefSeq" id="WP_190350729.1">
    <property type="nucleotide sequence ID" value="NZ_JACJPY010000024.1"/>
</dbReference>
<evidence type="ECO:0000256" key="3">
    <source>
        <dbReference type="ARBA" id="ARBA00022691"/>
    </source>
</evidence>